<dbReference type="PANTHER" id="PTHR10151:SF120">
    <property type="entry name" value="BIS(5'-ADENOSYL)-TRIPHOSPHATASE"/>
    <property type="match status" value="1"/>
</dbReference>
<dbReference type="GO" id="GO:0016787">
    <property type="term" value="F:hydrolase activity"/>
    <property type="evidence" value="ECO:0007669"/>
    <property type="project" value="UniProtKB-ARBA"/>
</dbReference>
<keyword evidence="1" id="KW-0732">Signal</keyword>
<evidence type="ECO:0000313" key="3">
    <source>
        <dbReference type="Proteomes" id="UP000075606"/>
    </source>
</evidence>
<dbReference type="AlphaFoldDB" id="A0A150X5B3"/>
<dbReference type="PANTHER" id="PTHR10151">
    <property type="entry name" value="ECTONUCLEOTIDE PYROPHOSPHATASE/PHOSPHODIESTERASE"/>
    <property type="match status" value="1"/>
</dbReference>
<feature type="signal peptide" evidence="1">
    <location>
        <begin position="1"/>
        <end position="18"/>
    </location>
</feature>
<dbReference type="Proteomes" id="UP000075606">
    <property type="component" value="Unassembled WGS sequence"/>
</dbReference>
<dbReference type="EMBL" id="LRPC01000028">
    <property type="protein sequence ID" value="KYG73917.1"/>
    <property type="molecule type" value="Genomic_DNA"/>
</dbReference>
<name>A0A150X5B3_9BACT</name>
<sequence length="413" mass="46059">MKQLFGLLAFVLLLSNCAAQKEKKVVLIIIDGVPTDVLERNETPHIDSIAAVGGYARSYQGGEKDGYSQTPTISAPGYMNMITGVWGNKHNVWGNSVKNPNYNYWNIFRAAEELKPELNTAIFSTWEDNRTKLIGESKPEAGSIKLDYAFDGFELDTVAFPHGDSRLFILQIDEHVTDEAAVYIKDEAPDLSWVYLEYTDDIGHAYGDSPEMVEAVGLADAQIGRIWEAIQYREANFNEEWMIAVTTDHGRHPFNGKGHGGQTVRERLTWVVTNLSDLNERFNDGLAVVDIYPTAINFMGVELPEAQKSELDGVPFIGKISLQSPQARYNQGVLSLTWKSIGSGNVEILYTDANEFAKGGTDEYISLGKVSVGEDEFQTPLELKAGTYKFLLKGYNNWVNTWLTITDDQTTNN</sequence>
<organism evidence="2 3">
    <name type="scientific">Roseivirga spongicola</name>
    <dbReference type="NCBI Taxonomy" id="333140"/>
    <lineage>
        <taxon>Bacteria</taxon>
        <taxon>Pseudomonadati</taxon>
        <taxon>Bacteroidota</taxon>
        <taxon>Cytophagia</taxon>
        <taxon>Cytophagales</taxon>
        <taxon>Roseivirgaceae</taxon>
        <taxon>Roseivirga</taxon>
    </lineage>
</organism>
<dbReference type="RefSeq" id="WP_068222989.1">
    <property type="nucleotide sequence ID" value="NZ_CP139724.1"/>
</dbReference>
<proteinExistence type="predicted"/>
<comment type="caution">
    <text evidence="2">The sequence shown here is derived from an EMBL/GenBank/DDBJ whole genome shotgun (WGS) entry which is preliminary data.</text>
</comment>
<evidence type="ECO:0000256" key="1">
    <source>
        <dbReference type="SAM" id="SignalP"/>
    </source>
</evidence>
<feature type="chain" id="PRO_5007574198" evidence="1">
    <location>
        <begin position="19"/>
        <end position="413"/>
    </location>
</feature>
<evidence type="ECO:0000313" key="2">
    <source>
        <dbReference type="EMBL" id="KYG73917.1"/>
    </source>
</evidence>
<dbReference type="InterPro" id="IPR002591">
    <property type="entry name" value="Phosphodiest/P_Trfase"/>
</dbReference>
<dbReference type="OrthoDB" id="279982at2"/>
<dbReference type="STRING" id="333140.AWW68_14710"/>
<gene>
    <name evidence="2" type="ORF">AWW68_14710</name>
</gene>
<reference evidence="2 3" key="1">
    <citation type="submission" date="2016-01" db="EMBL/GenBank/DDBJ databases">
        <title>Genome sequencing of Roseivirga spongicola UST030701-084.</title>
        <authorList>
            <person name="Selvaratnam C."/>
            <person name="Thevarajoo S."/>
            <person name="Goh K.M."/>
            <person name="Ee R."/>
            <person name="Chan K.-G."/>
            <person name="Chong C.S."/>
        </authorList>
    </citation>
    <scope>NUCLEOTIDE SEQUENCE [LARGE SCALE GENOMIC DNA]</scope>
    <source>
        <strain evidence="2 3">UST030701-084</strain>
    </source>
</reference>
<accession>A0A150X5B3</accession>
<dbReference type="SUPFAM" id="SSF53649">
    <property type="entry name" value="Alkaline phosphatase-like"/>
    <property type="match status" value="1"/>
</dbReference>
<dbReference type="InterPro" id="IPR017850">
    <property type="entry name" value="Alkaline_phosphatase_core_sf"/>
</dbReference>
<protein>
    <submittedName>
        <fullName evidence="2">Nucleotide pyrophosphatase</fullName>
    </submittedName>
</protein>
<dbReference type="Pfam" id="PF01663">
    <property type="entry name" value="Phosphodiest"/>
    <property type="match status" value="1"/>
</dbReference>
<dbReference type="Gene3D" id="3.40.720.10">
    <property type="entry name" value="Alkaline Phosphatase, subunit A"/>
    <property type="match status" value="1"/>
</dbReference>
<keyword evidence="3" id="KW-1185">Reference proteome</keyword>